<protein>
    <recommendedName>
        <fullName evidence="2">DUF6589 domain-containing protein</fullName>
    </recommendedName>
</protein>
<dbReference type="Pfam" id="PF20231">
    <property type="entry name" value="DUF6589"/>
    <property type="match status" value="2"/>
</dbReference>
<comment type="caution">
    <text evidence="3">The sequence shown here is derived from an EMBL/GenBank/DDBJ whole genome shotgun (WGS) entry which is preliminary data.</text>
</comment>
<evidence type="ECO:0000313" key="4">
    <source>
        <dbReference type="Proteomes" id="UP000077684"/>
    </source>
</evidence>
<reference evidence="3" key="1">
    <citation type="submission" date="2016-04" db="EMBL/GenBank/DDBJ databases">
        <authorList>
            <person name="Nguyen H.D."/>
            <person name="Samba Siva P."/>
            <person name="Cullis J."/>
            <person name="Levesque C.A."/>
            <person name="Hambleton S."/>
        </authorList>
    </citation>
    <scope>NUCLEOTIDE SEQUENCE</scope>
    <source>
        <strain evidence="3">DAOMC 236426</strain>
    </source>
</reference>
<organism evidence="3 4">
    <name type="scientific">Tilletia controversa</name>
    <name type="common">dwarf bunt fungus</name>
    <dbReference type="NCBI Taxonomy" id="13291"/>
    <lineage>
        <taxon>Eukaryota</taxon>
        <taxon>Fungi</taxon>
        <taxon>Dikarya</taxon>
        <taxon>Basidiomycota</taxon>
        <taxon>Ustilaginomycotina</taxon>
        <taxon>Exobasidiomycetes</taxon>
        <taxon>Tilletiales</taxon>
        <taxon>Tilletiaceae</taxon>
        <taxon>Tilletia</taxon>
    </lineage>
</organism>
<evidence type="ECO:0000313" key="3">
    <source>
        <dbReference type="EMBL" id="KAE8240125.1"/>
    </source>
</evidence>
<dbReference type="Proteomes" id="UP000077684">
    <property type="component" value="Unassembled WGS sequence"/>
</dbReference>
<accession>A0A8X7STS2</accession>
<proteinExistence type="predicted"/>
<reference evidence="3" key="2">
    <citation type="journal article" date="2019" name="IMA Fungus">
        <title>Genome sequencing and comparison of five Tilletia species to identify candidate genes for the detection of regulated species infecting wheat.</title>
        <authorList>
            <person name="Nguyen H.D.T."/>
            <person name="Sultana T."/>
            <person name="Kesanakurti P."/>
            <person name="Hambleton S."/>
        </authorList>
    </citation>
    <scope>NUCLEOTIDE SEQUENCE</scope>
    <source>
        <strain evidence="3">DAOMC 236426</strain>
    </source>
</reference>
<feature type="region of interest" description="Disordered" evidence="1">
    <location>
        <begin position="151"/>
        <end position="189"/>
    </location>
</feature>
<feature type="domain" description="DUF6589" evidence="2">
    <location>
        <begin position="584"/>
        <end position="706"/>
    </location>
</feature>
<dbReference type="AlphaFoldDB" id="A0A8X7STS2"/>
<dbReference type="EMBL" id="LWDE02001520">
    <property type="protein sequence ID" value="KAE8240125.1"/>
    <property type="molecule type" value="Genomic_DNA"/>
</dbReference>
<gene>
    <name evidence="3" type="ORF">A4X06_0g7898</name>
</gene>
<sequence length="723" mass="80348">MITHTSSHVTFVADRAPPSLFFDPDPGPKVPFPSDEMLSSSALNSHETVASHTSQFLRTRISQWLATSGPTAVAERWKGAPTFALSLVCEALVKEAKRGSKIPYLVGAAAGKTTMTELEEFDPETSADLIQQKLPTIHSVLSAIIGLDAAQKQNEDEPEASQEQEDSEDDQPREDDTATPHFQLHGQRGRPAVVSSCAHTLLFARNSRCNRWPMQLSVDLVGARVPRRSCELLSRLGFIGFWRSSQRLLENMAKDDHARVKRLVRLPSSAISLSYDNVNWQRGVRDKRSEKKQQMMAAICGMAYLLDYKAQYDESQPICCDELFKSIFHPDVPRPSASEPSPMNPLDEQGRSIAMKRSLYDDARAKVKLDDIKLSQFFPGRAEEEHFLEVVVSHAIRAWVDLHDDSGVDTSKIRQPPQVLPFLPQRTQTMGLPVLNEDEGSVSGNIAVIYAYLKFLGIDDDARCGTHNLPVVADALTVGHVRSALARRVHDKSTNPKIDQLQFLQPMAAFFHLQYNFQKYWIDAHAGTAQHQSKISARVLCDRVGMKNLCTGGTDFHDMDAFLKMLFAALVDAKVTPVLQSAETKALDHGDPEDADLLCLHTREMFRDTAIYLELRDAVKTGDPGRVMAASKFTVPRFAATGHHRYSSEVLDMLVQVRFELPPALVTTILCATLVNHAGKKDSWFAADLDIEHQVNELKNIFKVTGGSDAVARGHIGQIITPL</sequence>
<evidence type="ECO:0000259" key="2">
    <source>
        <dbReference type="Pfam" id="PF20231"/>
    </source>
</evidence>
<feature type="compositionally biased region" description="Acidic residues" evidence="1">
    <location>
        <begin position="156"/>
        <end position="173"/>
    </location>
</feature>
<name>A0A8X7STS2_9BASI</name>
<dbReference type="InterPro" id="IPR046496">
    <property type="entry name" value="DUF6589"/>
</dbReference>
<evidence type="ECO:0000256" key="1">
    <source>
        <dbReference type="SAM" id="MobiDB-lite"/>
    </source>
</evidence>
<feature type="domain" description="DUF6589" evidence="2">
    <location>
        <begin position="373"/>
        <end position="571"/>
    </location>
</feature>
<keyword evidence="4" id="KW-1185">Reference proteome</keyword>